<dbReference type="EMBL" id="HBIN01016869">
    <property type="protein sequence ID" value="CAE0442732.1"/>
    <property type="molecule type" value="Transcribed_RNA"/>
</dbReference>
<dbReference type="AlphaFoldDB" id="A0A7S3PKX9"/>
<sequence length="555" mass="62162">MNLFGPGHIRLLARCCGGGALGLLGGSIAGAGYAVSNPESYLIHHKVRAENEKHKCKLADIVERDYYLRRKRDLISKTVFPPEQHQKQNQGCLCLVSGPPGCGRRAVVASALNTHDATTSVLEVNASSPIVADVTDQISKGLHQKLFWPIAKFADIIIGTNYWRNKYLCSETDALKIMSNAIDVFGCDVVLLNNFSGRSPNTLVEWVHNLAAKDHISVVIDSQDQALAGEELLFAVKESSESEQTLESVAFSHILIESPSRQDDSDLEEGNDPVASRIEAIFKSDQELDVHMILDIVTPRMGLRLSPLIRVAERQPKTEAELEIACQEIINEEAEKIKQQLMLTNEVDESSLDGKTMDLIVWTWSIIEVLAGARIRIGNMQNPGDRLKHIPLPSLPASISMDNQINIAGAEIRRLSFHLLESRGNPLSWSSFPPSDENKLSNNRRMISAPPLTICAFKELQYDLDLLDRIDARRKIVHHKEDLSFLKIDVADYMERRESYERSVKYFHEYVNENGKDMDPVQLINGKIEIDRLGNMLDNELAVLEARKEAIMFGH</sequence>
<organism evidence="1">
    <name type="scientific">Aplanochytrium stocchinoi</name>
    <dbReference type="NCBI Taxonomy" id="215587"/>
    <lineage>
        <taxon>Eukaryota</taxon>
        <taxon>Sar</taxon>
        <taxon>Stramenopiles</taxon>
        <taxon>Bigyra</taxon>
        <taxon>Labyrinthulomycetes</taxon>
        <taxon>Thraustochytrida</taxon>
        <taxon>Thraustochytriidae</taxon>
        <taxon>Aplanochytrium</taxon>
    </lineage>
</organism>
<evidence type="ECO:0000313" key="1">
    <source>
        <dbReference type="EMBL" id="CAE0442732.1"/>
    </source>
</evidence>
<protein>
    <submittedName>
        <fullName evidence="1">Uncharacterized protein</fullName>
    </submittedName>
</protein>
<reference evidence="1" key="1">
    <citation type="submission" date="2021-01" db="EMBL/GenBank/DDBJ databases">
        <authorList>
            <person name="Corre E."/>
            <person name="Pelletier E."/>
            <person name="Niang G."/>
            <person name="Scheremetjew M."/>
            <person name="Finn R."/>
            <person name="Kale V."/>
            <person name="Holt S."/>
            <person name="Cochrane G."/>
            <person name="Meng A."/>
            <person name="Brown T."/>
            <person name="Cohen L."/>
        </authorList>
    </citation>
    <scope>NUCLEOTIDE SEQUENCE</scope>
    <source>
        <strain evidence="1">GSBS06</strain>
    </source>
</reference>
<name>A0A7S3PKX9_9STRA</name>
<gene>
    <name evidence="1" type="ORF">ASTO00021_LOCUS12842</name>
</gene>
<accession>A0A7S3PKX9</accession>
<proteinExistence type="predicted"/>